<reference evidence="4" key="1">
    <citation type="submission" date="2015-08" db="EMBL/GenBank/DDBJ databases">
        <title>Draft Genome Sequence of a Heterotrophic Facultative Anaerobic Bacterium Ardenticatena maritima Strain 110S.</title>
        <authorList>
            <person name="Kawaichi S."/>
            <person name="Yoshida T."/>
            <person name="Sako Y."/>
            <person name="Nakamura R."/>
        </authorList>
    </citation>
    <scope>NUCLEOTIDE SEQUENCE [LARGE SCALE GENOMIC DNA]</scope>
    <source>
        <strain evidence="4">110S</strain>
    </source>
</reference>
<feature type="compositionally biased region" description="Low complexity" evidence="1">
    <location>
        <begin position="33"/>
        <end position="46"/>
    </location>
</feature>
<evidence type="ECO:0000313" key="4">
    <source>
        <dbReference type="Proteomes" id="UP000037784"/>
    </source>
</evidence>
<dbReference type="RefSeq" id="WP_054493886.1">
    <property type="nucleotide sequence ID" value="NZ_BBZA01000226.1"/>
</dbReference>
<feature type="region of interest" description="Disordered" evidence="1">
    <location>
        <begin position="279"/>
        <end position="308"/>
    </location>
</feature>
<dbReference type="GO" id="GO:0003729">
    <property type="term" value="F:mRNA binding"/>
    <property type="evidence" value="ECO:0007669"/>
    <property type="project" value="UniProtKB-ARBA"/>
</dbReference>
<sequence length="308" mass="35051">MSEHIEPQAPEVVETPTETTEERPTAEVEETTVAEAETPESTSEPTSDQEATSEKPKKRRRRRKPRKQQREITVHMDELTPGMELKGIVRSTQDYGAFVDIGAETDGLVHISELKDGFVEKVEDVVSEGDEVTVWVKEIDLERKRISLTMIDPNAPRESQREADDGKLRLRDLEEGQEFTGIVTSIVDFGAFVDIGAETDGLVHISELSEERVNRVEDVVEVGQEVKVRIIGIDRKRKRISLSMREPREAIEYTFDDESDDQPVSLFALALARAQERAKKKRKKKQADEENPLDDIIRRTIEQMKADQ</sequence>
<feature type="compositionally biased region" description="Low complexity" evidence="1">
    <location>
        <begin position="7"/>
        <end position="18"/>
    </location>
</feature>
<accession>A0A0M8KAN0</accession>
<keyword evidence="3" id="KW-0687">Ribonucleoprotein</keyword>
<dbReference type="Pfam" id="PF00575">
    <property type="entry name" value="S1"/>
    <property type="match status" value="2"/>
</dbReference>
<dbReference type="SMART" id="SM00316">
    <property type="entry name" value="S1"/>
    <property type="match status" value="2"/>
</dbReference>
<name>A0A0M8KAN0_9CHLR</name>
<keyword evidence="3" id="KW-0689">Ribosomal protein</keyword>
<evidence type="ECO:0000313" key="3">
    <source>
        <dbReference type="EMBL" id="GAP64152.1"/>
    </source>
</evidence>
<dbReference type="GO" id="GO:0005840">
    <property type="term" value="C:ribosome"/>
    <property type="evidence" value="ECO:0007669"/>
    <property type="project" value="UniProtKB-KW"/>
</dbReference>
<protein>
    <submittedName>
        <fullName evidence="3">Small subunit ribosomal protein S1</fullName>
    </submittedName>
</protein>
<comment type="caution">
    <text evidence="3">The sequence shown here is derived from an EMBL/GenBank/DDBJ whole genome shotgun (WGS) entry which is preliminary data.</text>
</comment>
<dbReference type="InterPro" id="IPR003029">
    <property type="entry name" value="S1_domain"/>
</dbReference>
<dbReference type="InterPro" id="IPR050437">
    <property type="entry name" value="Ribos_protein_bS1-like"/>
</dbReference>
<feature type="compositionally biased region" description="Basic residues" evidence="1">
    <location>
        <begin position="56"/>
        <end position="67"/>
    </location>
</feature>
<dbReference type="EMBL" id="BBZA01000226">
    <property type="protein sequence ID" value="GAP64152.1"/>
    <property type="molecule type" value="Genomic_DNA"/>
</dbReference>
<feature type="compositionally biased region" description="Basic and acidic residues" evidence="1">
    <location>
        <begin position="295"/>
        <end position="308"/>
    </location>
</feature>
<evidence type="ECO:0000259" key="2">
    <source>
        <dbReference type="PROSITE" id="PS50126"/>
    </source>
</evidence>
<feature type="region of interest" description="Disordered" evidence="1">
    <location>
        <begin position="1"/>
        <end position="73"/>
    </location>
</feature>
<dbReference type="GO" id="GO:0003735">
    <property type="term" value="F:structural constituent of ribosome"/>
    <property type="evidence" value="ECO:0007669"/>
    <property type="project" value="TreeGrafter"/>
</dbReference>
<dbReference type="GO" id="GO:0006412">
    <property type="term" value="P:translation"/>
    <property type="evidence" value="ECO:0007669"/>
    <property type="project" value="TreeGrafter"/>
</dbReference>
<dbReference type="SUPFAM" id="SSF50249">
    <property type="entry name" value="Nucleic acid-binding proteins"/>
    <property type="match status" value="2"/>
</dbReference>
<dbReference type="InParanoid" id="A0A0M8KAN0"/>
<feature type="domain" description="S1 motif" evidence="2">
    <location>
        <begin position="82"/>
        <end position="151"/>
    </location>
</feature>
<feature type="domain" description="S1 motif" evidence="2">
    <location>
        <begin position="176"/>
        <end position="245"/>
    </location>
</feature>
<dbReference type="PROSITE" id="PS50126">
    <property type="entry name" value="S1"/>
    <property type="match status" value="2"/>
</dbReference>
<gene>
    <name evidence="3" type="ORF">ARMA_2575</name>
</gene>
<dbReference type="AlphaFoldDB" id="A0A0M8KAN0"/>
<dbReference type="FunCoup" id="A0A0M8KAN0">
    <property type="interactions" value="13"/>
</dbReference>
<evidence type="ECO:0000256" key="1">
    <source>
        <dbReference type="SAM" id="MobiDB-lite"/>
    </source>
</evidence>
<dbReference type="FunFam" id="2.40.50.140:FF:000051">
    <property type="entry name" value="RNA-binding transcriptional accessory protein"/>
    <property type="match status" value="2"/>
</dbReference>
<dbReference type="InterPro" id="IPR044146">
    <property type="entry name" value="S1_Tex"/>
</dbReference>
<dbReference type="OrthoDB" id="9804077at2"/>
<dbReference type="InterPro" id="IPR012340">
    <property type="entry name" value="NA-bd_OB-fold"/>
</dbReference>
<dbReference type="Gene3D" id="2.40.50.140">
    <property type="entry name" value="Nucleic acid-binding proteins"/>
    <property type="match status" value="2"/>
</dbReference>
<organism evidence="3 4">
    <name type="scientific">Ardenticatena maritima</name>
    <dbReference type="NCBI Taxonomy" id="872965"/>
    <lineage>
        <taxon>Bacteria</taxon>
        <taxon>Bacillati</taxon>
        <taxon>Chloroflexota</taxon>
        <taxon>Ardenticatenia</taxon>
        <taxon>Ardenticatenales</taxon>
        <taxon>Ardenticatenaceae</taxon>
        <taxon>Ardenticatena</taxon>
    </lineage>
</organism>
<dbReference type="Proteomes" id="UP000037784">
    <property type="component" value="Unassembled WGS sequence"/>
</dbReference>
<proteinExistence type="predicted"/>
<dbReference type="CDD" id="cd05685">
    <property type="entry name" value="S1_Tex"/>
    <property type="match status" value="1"/>
</dbReference>
<dbReference type="PANTHER" id="PTHR10724">
    <property type="entry name" value="30S RIBOSOMAL PROTEIN S1"/>
    <property type="match status" value="1"/>
</dbReference>
<dbReference type="GO" id="GO:0005737">
    <property type="term" value="C:cytoplasm"/>
    <property type="evidence" value="ECO:0007669"/>
    <property type="project" value="UniProtKB-ARBA"/>
</dbReference>
<keyword evidence="4" id="KW-1185">Reference proteome</keyword>